<feature type="transmembrane region" description="Helical" evidence="1">
    <location>
        <begin position="99"/>
        <end position="123"/>
    </location>
</feature>
<evidence type="ECO:0000313" key="3">
    <source>
        <dbReference type="Proteomes" id="UP000307968"/>
    </source>
</evidence>
<protein>
    <submittedName>
        <fullName evidence="2">Phage-related minor tail protein</fullName>
    </submittedName>
</protein>
<proteinExistence type="predicted"/>
<name>A0A4U9HA05_SERRU</name>
<dbReference type="InterPro" id="IPR010090">
    <property type="entry name" value="Phage_tape_meas"/>
</dbReference>
<evidence type="ECO:0000313" key="2">
    <source>
        <dbReference type="EMBL" id="VTP60530.1"/>
    </source>
</evidence>
<keyword evidence="1" id="KW-1133">Transmembrane helix</keyword>
<dbReference type="Proteomes" id="UP000307968">
    <property type="component" value="Chromosome"/>
</dbReference>
<dbReference type="EMBL" id="LR590463">
    <property type="protein sequence ID" value="VTP60530.1"/>
    <property type="molecule type" value="Genomic_DNA"/>
</dbReference>
<dbReference type="NCBIfam" id="TIGR01760">
    <property type="entry name" value="tape_meas_TP901"/>
    <property type="match status" value="1"/>
</dbReference>
<evidence type="ECO:0000256" key="1">
    <source>
        <dbReference type="SAM" id="Phobius"/>
    </source>
</evidence>
<keyword evidence="1" id="KW-0812">Transmembrane</keyword>
<keyword evidence="1" id="KW-0472">Membrane</keyword>
<accession>A0A4U9HA05</accession>
<gene>
    <name evidence="2" type="ORF">NCTC12971_01008</name>
</gene>
<dbReference type="AlphaFoldDB" id="A0A4U9HA05"/>
<reference evidence="2 3" key="1">
    <citation type="submission" date="2019-05" db="EMBL/GenBank/DDBJ databases">
        <authorList>
            <consortium name="Pathogen Informatics"/>
        </authorList>
    </citation>
    <scope>NUCLEOTIDE SEQUENCE [LARGE SCALE GENOMIC DNA]</scope>
    <source>
        <strain evidence="2 3">NCTC12971</strain>
    </source>
</reference>
<sequence length="175" mass="18355">MTVRGDNLDGDIQKLFASWDRIRIDLFGGQNSALRELTQTATKWLDTLQQWVTNNPELTATLITVAGAIAVLLGGLAGIGTFIVPALSAINMLMSGAALLGGIFSGVGSAIAAAFAALGLPLLRSSPLSSRARRSFINIGSQFPHLLAALSTVFLKHSRRLKACSSRSVNCSASS</sequence>
<feature type="transmembrane region" description="Helical" evidence="1">
    <location>
        <begin position="62"/>
        <end position="87"/>
    </location>
</feature>
<organism evidence="2 3">
    <name type="scientific">Serratia rubidaea</name>
    <name type="common">Serratia marinorubra</name>
    <dbReference type="NCBI Taxonomy" id="61652"/>
    <lineage>
        <taxon>Bacteria</taxon>
        <taxon>Pseudomonadati</taxon>
        <taxon>Pseudomonadota</taxon>
        <taxon>Gammaproteobacteria</taxon>
        <taxon>Enterobacterales</taxon>
        <taxon>Yersiniaceae</taxon>
        <taxon>Serratia</taxon>
    </lineage>
</organism>